<accession>A0ABN0TYT8</accession>
<evidence type="ECO:0000313" key="2">
    <source>
        <dbReference type="Proteomes" id="UP001500967"/>
    </source>
</evidence>
<organism evidence="1 2">
    <name type="scientific">Cryptosporangium japonicum</name>
    <dbReference type="NCBI Taxonomy" id="80872"/>
    <lineage>
        <taxon>Bacteria</taxon>
        <taxon>Bacillati</taxon>
        <taxon>Actinomycetota</taxon>
        <taxon>Actinomycetes</taxon>
        <taxon>Cryptosporangiales</taxon>
        <taxon>Cryptosporangiaceae</taxon>
        <taxon>Cryptosporangium</taxon>
    </lineage>
</organism>
<dbReference type="Proteomes" id="UP001500967">
    <property type="component" value="Unassembled WGS sequence"/>
</dbReference>
<keyword evidence="2" id="KW-1185">Reference proteome</keyword>
<evidence type="ECO:0008006" key="3">
    <source>
        <dbReference type="Google" id="ProtNLM"/>
    </source>
</evidence>
<sequence>MNTLLLGVVGSTAYGLAHAGSDVDRLGVYAVPTVELHGLHLPIDKAATVVRHDPDQTVHEARKFAMLCLSSNPTVTELLWLPSYEQRTPLGDELVGLRTAFASADGVRNAYFGYATAQFKRLLTTGQFQSKMRKRQSKHGRHLLRLLDQGYEYYVTGRLRLRVDDPERYREFGDRVAADPEVARPVLAAAQEKFDGATSPLPLAPDEPAVEAWLRRVRKEYL</sequence>
<protein>
    <recommendedName>
        <fullName evidence="3">Nucleotidyltransferase</fullName>
    </recommendedName>
</protein>
<dbReference type="EMBL" id="BAAAGX010000007">
    <property type="protein sequence ID" value="GAA0233640.1"/>
    <property type="molecule type" value="Genomic_DNA"/>
</dbReference>
<dbReference type="PANTHER" id="PTHR34817:SF1">
    <property type="entry name" value="NUCLEOTIDYLTRANSFERASE"/>
    <property type="match status" value="1"/>
</dbReference>
<gene>
    <name evidence="1" type="ORF">GCM10009539_18690</name>
</gene>
<proteinExistence type="predicted"/>
<reference evidence="2" key="1">
    <citation type="journal article" date="2019" name="Int. J. Syst. Evol. Microbiol.">
        <title>The Global Catalogue of Microorganisms (GCM) 10K type strain sequencing project: providing services to taxonomists for standard genome sequencing and annotation.</title>
        <authorList>
            <consortium name="The Broad Institute Genomics Platform"/>
            <consortium name="The Broad Institute Genome Sequencing Center for Infectious Disease"/>
            <person name="Wu L."/>
            <person name="Ma J."/>
        </authorList>
    </citation>
    <scope>NUCLEOTIDE SEQUENCE [LARGE SCALE GENOMIC DNA]</scope>
    <source>
        <strain evidence="2">JCM 10425</strain>
    </source>
</reference>
<evidence type="ECO:0000313" key="1">
    <source>
        <dbReference type="EMBL" id="GAA0233640.1"/>
    </source>
</evidence>
<dbReference type="Pfam" id="PF10127">
    <property type="entry name" value="RlaP"/>
    <property type="match status" value="1"/>
</dbReference>
<dbReference type="PANTHER" id="PTHR34817">
    <property type="entry name" value="NUCLEOTIDYLTRANSFERASE"/>
    <property type="match status" value="1"/>
</dbReference>
<dbReference type="RefSeq" id="WP_344648343.1">
    <property type="nucleotide sequence ID" value="NZ_BAAAGX010000007.1"/>
</dbReference>
<comment type="caution">
    <text evidence="1">The sequence shown here is derived from an EMBL/GenBank/DDBJ whole genome shotgun (WGS) entry which is preliminary data.</text>
</comment>
<dbReference type="InterPro" id="IPR018775">
    <property type="entry name" value="RlaP"/>
</dbReference>
<name>A0ABN0TYT8_9ACTN</name>